<keyword evidence="3" id="KW-1185">Reference proteome</keyword>
<dbReference type="Pfam" id="PF13924">
    <property type="entry name" value="Lipocalin_5"/>
    <property type="match status" value="1"/>
</dbReference>
<dbReference type="InterPro" id="IPR024311">
    <property type="entry name" value="Lipocalin-like"/>
</dbReference>
<evidence type="ECO:0000313" key="3">
    <source>
        <dbReference type="Proteomes" id="UP000799777"/>
    </source>
</evidence>
<reference evidence="2" key="1">
    <citation type="journal article" date="2020" name="Stud. Mycol.">
        <title>101 Dothideomycetes genomes: a test case for predicting lifestyles and emergence of pathogens.</title>
        <authorList>
            <person name="Haridas S."/>
            <person name="Albert R."/>
            <person name="Binder M."/>
            <person name="Bloem J."/>
            <person name="Labutti K."/>
            <person name="Salamov A."/>
            <person name="Andreopoulos B."/>
            <person name="Baker S."/>
            <person name="Barry K."/>
            <person name="Bills G."/>
            <person name="Bluhm B."/>
            <person name="Cannon C."/>
            <person name="Castanera R."/>
            <person name="Culley D."/>
            <person name="Daum C."/>
            <person name="Ezra D."/>
            <person name="Gonzalez J."/>
            <person name="Henrissat B."/>
            <person name="Kuo A."/>
            <person name="Liang C."/>
            <person name="Lipzen A."/>
            <person name="Lutzoni F."/>
            <person name="Magnuson J."/>
            <person name="Mondo S."/>
            <person name="Nolan M."/>
            <person name="Ohm R."/>
            <person name="Pangilinan J."/>
            <person name="Park H.-J."/>
            <person name="Ramirez L."/>
            <person name="Alfaro M."/>
            <person name="Sun H."/>
            <person name="Tritt A."/>
            <person name="Yoshinaga Y."/>
            <person name="Zwiers L.-H."/>
            <person name="Turgeon B."/>
            <person name="Goodwin S."/>
            <person name="Spatafora J."/>
            <person name="Crous P."/>
            <person name="Grigoriev I."/>
        </authorList>
    </citation>
    <scope>NUCLEOTIDE SEQUENCE</scope>
    <source>
        <strain evidence="2">CBS 110217</strain>
    </source>
</reference>
<comment type="caution">
    <text evidence="2">The sequence shown here is derived from an EMBL/GenBank/DDBJ whole genome shotgun (WGS) entry which is preliminary data.</text>
</comment>
<feature type="domain" description="Lipocalin-like" evidence="1">
    <location>
        <begin position="13"/>
        <end position="130"/>
    </location>
</feature>
<evidence type="ECO:0000259" key="1">
    <source>
        <dbReference type="Pfam" id="PF13924"/>
    </source>
</evidence>
<organism evidence="2 3">
    <name type="scientific">Setomelanomma holmii</name>
    <dbReference type="NCBI Taxonomy" id="210430"/>
    <lineage>
        <taxon>Eukaryota</taxon>
        <taxon>Fungi</taxon>
        <taxon>Dikarya</taxon>
        <taxon>Ascomycota</taxon>
        <taxon>Pezizomycotina</taxon>
        <taxon>Dothideomycetes</taxon>
        <taxon>Pleosporomycetidae</taxon>
        <taxon>Pleosporales</taxon>
        <taxon>Pleosporineae</taxon>
        <taxon>Phaeosphaeriaceae</taxon>
        <taxon>Setomelanomma</taxon>
    </lineage>
</organism>
<evidence type="ECO:0000313" key="2">
    <source>
        <dbReference type="EMBL" id="KAF2034192.1"/>
    </source>
</evidence>
<sequence length="157" mass="17251">MVLPKHISASLAGTWQLLNQTRTDLAGNPKPSNNLGAHPIRLLHYETRGYMSASSTATEPKYLPPDRRPDDPTYDDLALIGKHTLAYAGELHVLTHGPLVMASHPGWRGTNQSRNYVVTTIASATGGRDVLRLWLRNATANLIANIYWMTADPIEGI</sequence>
<dbReference type="Proteomes" id="UP000799777">
    <property type="component" value="Unassembled WGS sequence"/>
</dbReference>
<name>A0A9P4HJ59_9PLEO</name>
<protein>
    <recommendedName>
        <fullName evidence="1">Lipocalin-like domain-containing protein</fullName>
    </recommendedName>
</protein>
<accession>A0A9P4HJ59</accession>
<proteinExistence type="predicted"/>
<gene>
    <name evidence="2" type="ORF">EK21DRAFT_97659</name>
</gene>
<dbReference type="EMBL" id="ML978162">
    <property type="protein sequence ID" value="KAF2034192.1"/>
    <property type="molecule type" value="Genomic_DNA"/>
</dbReference>
<dbReference type="OrthoDB" id="3904217at2759"/>
<dbReference type="AlphaFoldDB" id="A0A9P4HJ59"/>